<keyword evidence="3" id="KW-1185">Reference proteome</keyword>
<evidence type="ECO:0000313" key="2">
    <source>
        <dbReference type="EMBL" id="CAL8076509.1"/>
    </source>
</evidence>
<keyword evidence="1" id="KW-0812">Transmembrane</keyword>
<feature type="transmembrane region" description="Helical" evidence="1">
    <location>
        <begin position="303"/>
        <end position="324"/>
    </location>
</feature>
<feature type="transmembrane region" description="Helical" evidence="1">
    <location>
        <begin position="203"/>
        <end position="236"/>
    </location>
</feature>
<name>A0ABP1PT67_9HEXA</name>
<evidence type="ECO:0000256" key="1">
    <source>
        <dbReference type="SAM" id="Phobius"/>
    </source>
</evidence>
<reference evidence="2 3" key="1">
    <citation type="submission" date="2024-08" db="EMBL/GenBank/DDBJ databases">
        <authorList>
            <person name="Cucini C."/>
            <person name="Frati F."/>
        </authorList>
    </citation>
    <scope>NUCLEOTIDE SEQUENCE [LARGE SCALE GENOMIC DNA]</scope>
</reference>
<proteinExistence type="predicted"/>
<keyword evidence="1" id="KW-0472">Membrane</keyword>
<gene>
    <name evidence="2" type="ORF">ODALV1_LOCUS3496</name>
</gene>
<protein>
    <recommendedName>
        <fullName evidence="4">Odorant receptor</fullName>
    </recommendedName>
</protein>
<evidence type="ECO:0000313" key="3">
    <source>
        <dbReference type="Proteomes" id="UP001642540"/>
    </source>
</evidence>
<sequence length="426" mass="49474">MIVTNFMLSLITWRLKVAKCFCFCTPIDTTSNNSQYIRAPSYFFWNMLLFNKIGTLFPIILGIYSYTKIYDEGEFNGTKWIDSPKNFATTMIGLVFMCGVIFILILGHRITNYVTEILYLQNQLVKYIKQIERLMTSSRLKLDKNQRRTVKQAENMCFLLLVFTTIFPPLYGAILVIDYEPTHNVFKDWLEIELEFKLKHFPILLVFGYAALNAGTIIFIVIVLALLYLWPSLVCLSSLIPQHVYPLPKYRQRRNKFTLRVEIHYIILTNSFGMLWDEDVIKMYRVQQIFNIFVNEIFASPFISMHQVGVMIVLVGASFVIVTIPRIILEAGIVASGFTLGGFLAVVLLLYLECSKLGEILEVTEHFVKRSKVLTSRRSMFRKFVASCPPMTMKMAHPFYKLRKTTFLEFFSQYSNFLTTLLVLSK</sequence>
<dbReference type="Proteomes" id="UP001642540">
    <property type="component" value="Unassembled WGS sequence"/>
</dbReference>
<keyword evidence="1" id="KW-1133">Transmembrane helix</keyword>
<feature type="transmembrane region" description="Helical" evidence="1">
    <location>
        <begin position="156"/>
        <end position="177"/>
    </location>
</feature>
<accession>A0ABP1PT67</accession>
<organism evidence="2 3">
    <name type="scientific">Orchesella dallaii</name>
    <dbReference type="NCBI Taxonomy" id="48710"/>
    <lineage>
        <taxon>Eukaryota</taxon>
        <taxon>Metazoa</taxon>
        <taxon>Ecdysozoa</taxon>
        <taxon>Arthropoda</taxon>
        <taxon>Hexapoda</taxon>
        <taxon>Collembola</taxon>
        <taxon>Entomobryomorpha</taxon>
        <taxon>Entomobryoidea</taxon>
        <taxon>Orchesellidae</taxon>
        <taxon>Orchesellinae</taxon>
        <taxon>Orchesella</taxon>
    </lineage>
</organism>
<feature type="transmembrane region" description="Helical" evidence="1">
    <location>
        <begin position="87"/>
        <end position="107"/>
    </location>
</feature>
<dbReference type="EMBL" id="CAXLJM020000011">
    <property type="protein sequence ID" value="CAL8076509.1"/>
    <property type="molecule type" value="Genomic_DNA"/>
</dbReference>
<comment type="caution">
    <text evidence="2">The sequence shown here is derived from an EMBL/GenBank/DDBJ whole genome shotgun (WGS) entry which is preliminary data.</text>
</comment>
<evidence type="ECO:0008006" key="4">
    <source>
        <dbReference type="Google" id="ProtNLM"/>
    </source>
</evidence>
<feature type="transmembrane region" description="Helical" evidence="1">
    <location>
        <begin position="257"/>
        <end position="276"/>
    </location>
</feature>
<feature type="transmembrane region" description="Helical" evidence="1">
    <location>
        <begin position="331"/>
        <end position="352"/>
    </location>
</feature>
<feature type="transmembrane region" description="Helical" evidence="1">
    <location>
        <begin position="43"/>
        <end position="67"/>
    </location>
</feature>